<reference evidence="2 3" key="1">
    <citation type="submission" date="2018-10" db="EMBL/GenBank/DDBJ databases">
        <title>Phylogenomics of Brevibacillus.</title>
        <authorList>
            <person name="Dunlap C."/>
        </authorList>
    </citation>
    <scope>NUCLEOTIDE SEQUENCE [LARGE SCALE GENOMIC DNA]</scope>
    <source>
        <strain evidence="2 3">JCM 15774</strain>
    </source>
</reference>
<comment type="caution">
    <text evidence="2">The sequence shown here is derived from an EMBL/GenBank/DDBJ whole genome shotgun (WGS) entry which is preliminary data.</text>
</comment>
<organism evidence="2 3">
    <name type="scientific">Brevibacillus nitrificans</name>
    <dbReference type="NCBI Taxonomy" id="651560"/>
    <lineage>
        <taxon>Bacteria</taxon>
        <taxon>Bacillati</taxon>
        <taxon>Bacillota</taxon>
        <taxon>Bacilli</taxon>
        <taxon>Bacillales</taxon>
        <taxon>Paenibacillaceae</taxon>
        <taxon>Brevibacillus</taxon>
    </lineage>
</organism>
<dbReference type="RefSeq" id="WP_122925899.1">
    <property type="nucleotide sequence ID" value="NZ_RHHU01000017.1"/>
</dbReference>
<evidence type="ECO:0000313" key="3">
    <source>
        <dbReference type="Proteomes" id="UP000269573"/>
    </source>
</evidence>
<keyword evidence="1" id="KW-0472">Membrane</keyword>
<evidence type="ECO:0000313" key="2">
    <source>
        <dbReference type="EMBL" id="RNB80379.1"/>
    </source>
</evidence>
<gene>
    <name evidence="2" type="ORF">EDM59_23835</name>
</gene>
<feature type="transmembrane region" description="Helical" evidence="1">
    <location>
        <begin position="40"/>
        <end position="64"/>
    </location>
</feature>
<keyword evidence="1" id="KW-1133">Transmembrane helix</keyword>
<keyword evidence="3" id="KW-1185">Reference proteome</keyword>
<keyword evidence="1" id="KW-0812">Transmembrane</keyword>
<dbReference type="Proteomes" id="UP000269573">
    <property type="component" value="Unassembled WGS sequence"/>
</dbReference>
<name>A0A3M8CY70_9BACL</name>
<evidence type="ECO:0000256" key="1">
    <source>
        <dbReference type="SAM" id="Phobius"/>
    </source>
</evidence>
<accession>A0A3M8CY70</accession>
<proteinExistence type="predicted"/>
<protein>
    <submittedName>
        <fullName evidence="2">Uncharacterized protein</fullName>
    </submittedName>
</protein>
<dbReference type="EMBL" id="RHHU01000017">
    <property type="protein sequence ID" value="RNB80379.1"/>
    <property type="molecule type" value="Genomic_DNA"/>
</dbReference>
<sequence>MRKYVLLLSSSLMIICAIVQLISAYVPKTGPVGKGLNGKLVWFQFACTFIGGASYLLLAIYWIVKEKRAKKAARSEGAWNGRE</sequence>
<dbReference type="AlphaFoldDB" id="A0A3M8CY70"/>